<dbReference type="GO" id="GO:0008553">
    <property type="term" value="F:P-type proton-exporting transporter activity"/>
    <property type="evidence" value="ECO:0007669"/>
    <property type="project" value="UniProtKB-UniRule"/>
</dbReference>
<comment type="catalytic activity">
    <reaction evidence="10">
        <text>ATP + H2O + H(+)(in) = ADP + phosphate + 2 H(+)(out)</text>
        <dbReference type="Rhea" id="RHEA:20852"/>
        <dbReference type="ChEBI" id="CHEBI:15377"/>
        <dbReference type="ChEBI" id="CHEBI:15378"/>
        <dbReference type="ChEBI" id="CHEBI:30616"/>
        <dbReference type="ChEBI" id="CHEBI:43474"/>
        <dbReference type="ChEBI" id="CHEBI:456216"/>
        <dbReference type="EC" id="7.1.2.1"/>
    </reaction>
</comment>
<dbReference type="AlphaFoldDB" id="A0A0H2S555"/>
<evidence type="ECO:0000259" key="12">
    <source>
        <dbReference type="SMART" id="SM00831"/>
    </source>
</evidence>
<dbReference type="GO" id="GO:0120029">
    <property type="term" value="P:proton export across plasma membrane"/>
    <property type="evidence" value="ECO:0007669"/>
    <property type="project" value="UniProtKB-UniRule"/>
</dbReference>
<proteinExistence type="inferred from homology"/>
<name>A0A0H2S555_9AGAM</name>
<dbReference type="NCBIfam" id="TIGR01647">
    <property type="entry name" value="ATPase-IIIA_H"/>
    <property type="match status" value="1"/>
</dbReference>
<dbReference type="EMBL" id="KQ085887">
    <property type="protein sequence ID" value="KLO19347.1"/>
    <property type="molecule type" value="Genomic_DNA"/>
</dbReference>
<dbReference type="GO" id="GO:0016887">
    <property type="term" value="F:ATP hydrolysis activity"/>
    <property type="evidence" value="ECO:0007669"/>
    <property type="project" value="InterPro"/>
</dbReference>
<accession>A0A0H2S555</accession>
<dbReference type="Gene3D" id="3.40.50.1000">
    <property type="entry name" value="HAD superfamily/HAD-like"/>
    <property type="match status" value="1"/>
</dbReference>
<evidence type="ECO:0000256" key="8">
    <source>
        <dbReference type="ARBA" id="ARBA00022989"/>
    </source>
</evidence>
<dbReference type="InterPro" id="IPR059000">
    <property type="entry name" value="ATPase_P-type_domA"/>
</dbReference>
<dbReference type="PANTHER" id="PTHR42861">
    <property type="entry name" value="CALCIUM-TRANSPORTING ATPASE"/>
    <property type="match status" value="1"/>
</dbReference>
<keyword evidence="14" id="KW-1185">Reference proteome</keyword>
<dbReference type="InterPro" id="IPR036412">
    <property type="entry name" value="HAD-like_sf"/>
</dbReference>
<protein>
    <recommendedName>
        <fullName evidence="10">Plasma membrane ATPase</fullName>
        <ecNumber evidence="10">7.1.2.1</ecNumber>
    </recommendedName>
</protein>
<feature type="compositionally biased region" description="Basic and acidic residues" evidence="11">
    <location>
        <begin position="1"/>
        <end position="12"/>
    </location>
</feature>
<evidence type="ECO:0000313" key="13">
    <source>
        <dbReference type="EMBL" id="KLO19347.1"/>
    </source>
</evidence>
<dbReference type="Proteomes" id="UP000053477">
    <property type="component" value="Unassembled WGS sequence"/>
</dbReference>
<feature type="transmembrane region" description="Helical" evidence="10">
    <location>
        <begin position="884"/>
        <end position="904"/>
    </location>
</feature>
<feature type="region of interest" description="Disordered" evidence="11">
    <location>
        <begin position="1"/>
        <end position="49"/>
    </location>
</feature>
<feature type="transmembrane region" description="Helical" evidence="10">
    <location>
        <begin position="154"/>
        <end position="170"/>
    </location>
</feature>
<feature type="compositionally biased region" description="Basic and acidic residues" evidence="11">
    <location>
        <begin position="29"/>
        <end position="49"/>
    </location>
</feature>
<evidence type="ECO:0000256" key="10">
    <source>
        <dbReference type="RuleBase" id="RU362083"/>
    </source>
</evidence>
<feature type="domain" description="Cation-transporting P-type ATPase N-terminal" evidence="12">
    <location>
        <begin position="71"/>
        <end position="143"/>
    </location>
</feature>
<evidence type="ECO:0000256" key="1">
    <source>
        <dbReference type="ARBA" id="ARBA00003417"/>
    </source>
</evidence>
<dbReference type="FunFam" id="3.40.50.1000:FF:000268">
    <property type="entry name" value="ATPase 4 plasma membrane-type"/>
    <property type="match status" value="1"/>
</dbReference>
<evidence type="ECO:0000256" key="4">
    <source>
        <dbReference type="ARBA" id="ARBA00022692"/>
    </source>
</evidence>
<feature type="transmembrane region" description="Helical" evidence="10">
    <location>
        <begin position="705"/>
        <end position="727"/>
    </location>
</feature>
<dbReference type="InterPro" id="IPR001757">
    <property type="entry name" value="P_typ_ATPase"/>
</dbReference>
<evidence type="ECO:0000256" key="5">
    <source>
        <dbReference type="ARBA" id="ARBA00022741"/>
    </source>
</evidence>
<dbReference type="SFLD" id="SFLDF00027">
    <property type="entry name" value="p-type_atpase"/>
    <property type="match status" value="1"/>
</dbReference>
<dbReference type="SUPFAM" id="SSF56784">
    <property type="entry name" value="HAD-like"/>
    <property type="match status" value="1"/>
</dbReference>
<dbReference type="GO" id="GO:0005886">
    <property type="term" value="C:plasma membrane"/>
    <property type="evidence" value="ECO:0007669"/>
    <property type="project" value="UniProtKB-SubCell"/>
</dbReference>
<dbReference type="Gene3D" id="1.20.1110.10">
    <property type="entry name" value="Calcium-transporting ATPase, transmembrane domain"/>
    <property type="match status" value="1"/>
</dbReference>
<organism evidence="13 14">
    <name type="scientific">Schizopora paradoxa</name>
    <dbReference type="NCBI Taxonomy" id="27342"/>
    <lineage>
        <taxon>Eukaryota</taxon>
        <taxon>Fungi</taxon>
        <taxon>Dikarya</taxon>
        <taxon>Basidiomycota</taxon>
        <taxon>Agaricomycotina</taxon>
        <taxon>Agaricomycetes</taxon>
        <taxon>Hymenochaetales</taxon>
        <taxon>Schizoporaceae</taxon>
        <taxon>Schizopora</taxon>
    </lineage>
</organism>
<comment type="function">
    <text evidence="1">The plasma membrane ATPase of plants and fungi is a hydrogen ion pump. The proton gradient it generates drives the active transport of nutrients by H(+)-symport. The resulting external acidification and/or internal alkinization may mediate growth responses.</text>
</comment>
<dbReference type="STRING" id="27342.A0A0H2S555"/>
<dbReference type="SMART" id="SM00831">
    <property type="entry name" value="Cation_ATPase_N"/>
    <property type="match status" value="1"/>
</dbReference>
<feature type="transmembrane region" description="Helical" evidence="10">
    <location>
        <begin position="116"/>
        <end position="142"/>
    </location>
</feature>
<keyword evidence="9 10" id="KW-0472">Membrane</keyword>
<dbReference type="InterPro" id="IPR044492">
    <property type="entry name" value="P_typ_ATPase_HD_dom"/>
</dbReference>
<reference evidence="13 14" key="1">
    <citation type="submission" date="2015-04" db="EMBL/GenBank/DDBJ databases">
        <title>Complete genome sequence of Schizopora paradoxa KUC8140, a cosmopolitan wood degrader in East Asia.</title>
        <authorList>
            <consortium name="DOE Joint Genome Institute"/>
            <person name="Min B."/>
            <person name="Park H."/>
            <person name="Jang Y."/>
            <person name="Kim J.-J."/>
            <person name="Kim K.H."/>
            <person name="Pangilinan J."/>
            <person name="Lipzen A."/>
            <person name="Riley R."/>
            <person name="Grigoriev I.V."/>
            <person name="Spatafora J.W."/>
            <person name="Choi I.-G."/>
        </authorList>
    </citation>
    <scope>NUCLEOTIDE SEQUENCE [LARGE SCALE GENOMIC DNA]</scope>
    <source>
        <strain evidence="13 14">KUC8140</strain>
    </source>
</reference>
<keyword evidence="5 10" id="KW-0547">Nucleotide-binding</keyword>
<dbReference type="PROSITE" id="PS00154">
    <property type="entry name" value="ATPASE_E1_E2"/>
    <property type="match status" value="1"/>
</dbReference>
<dbReference type="SFLD" id="SFLDS00003">
    <property type="entry name" value="Haloacid_Dehalogenase"/>
    <property type="match status" value="1"/>
</dbReference>
<evidence type="ECO:0000256" key="11">
    <source>
        <dbReference type="SAM" id="MobiDB-lite"/>
    </source>
</evidence>
<keyword evidence="10" id="KW-0375">Hydrogen ion transport</keyword>
<dbReference type="SFLD" id="SFLDG00002">
    <property type="entry name" value="C1.7:_P-type_atpase_like"/>
    <property type="match status" value="1"/>
</dbReference>
<evidence type="ECO:0000256" key="3">
    <source>
        <dbReference type="ARBA" id="ARBA00008804"/>
    </source>
</evidence>
<keyword evidence="8 10" id="KW-1133">Transmembrane helix</keyword>
<dbReference type="InterPro" id="IPR006534">
    <property type="entry name" value="P-type_ATPase_IIIA"/>
</dbReference>
<dbReference type="Pfam" id="PF00122">
    <property type="entry name" value="E1-E2_ATPase"/>
    <property type="match status" value="1"/>
</dbReference>
<dbReference type="InterPro" id="IPR023298">
    <property type="entry name" value="ATPase_P-typ_TM_dom_sf"/>
</dbReference>
<evidence type="ECO:0000256" key="7">
    <source>
        <dbReference type="ARBA" id="ARBA00022967"/>
    </source>
</evidence>
<gene>
    <name evidence="13" type="ORF">SCHPADRAFT_818287</name>
</gene>
<comment type="subcellular location">
    <subcellularLocation>
        <location evidence="10">Cell membrane</location>
        <topology evidence="10">Multi-pass membrane protein</topology>
    </subcellularLocation>
    <subcellularLocation>
        <location evidence="2">Membrane</location>
        <topology evidence="2">Multi-pass membrane protein</topology>
    </subcellularLocation>
</comment>
<keyword evidence="10" id="KW-0406">Ion transport</keyword>
<feature type="transmembrane region" description="Helical" evidence="10">
    <location>
        <begin position="769"/>
        <end position="792"/>
    </location>
</feature>
<evidence type="ECO:0000313" key="14">
    <source>
        <dbReference type="Proteomes" id="UP000053477"/>
    </source>
</evidence>
<dbReference type="PRINTS" id="PR00119">
    <property type="entry name" value="CATATPASE"/>
</dbReference>
<dbReference type="SUPFAM" id="SSF81653">
    <property type="entry name" value="Calcium ATPase, transduction domain A"/>
    <property type="match status" value="1"/>
</dbReference>
<keyword evidence="10" id="KW-0460">Magnesium</keyword>
<evidence type="ECO:0000256" key="2">
    <source>
        <dbReference type="ARBA" id="ARBA00004141"/>
    </source>
</evidence>
<dbReference type="FunCoup" id="A0A0H2S555">
    <property type="interactions" value="146"/>
</dbReference>
<comment type="similarity">
    <text evidence="3 10">Belongs to the cation transport ATPase (P-type) (TC 3.A.3) family. Type IIIA subfamily.</text>
</comment>
<dbReference type="Pfam" id="PF00702">
    <property type="entry name" value="Hydrolase"/>
    <property type="match status" value="1"/>
</dbReference>
<dbReference type="InterPro" id="IPR023299">
    <property type="entry name" value="ATPase_P-typ_cyto_dom_N"/>
</dbReference>
<dbReference type="Gene3D" id="3.40.1110.10">
    <property type="entry name" value="Calcium-transporting ATPase, cytoplasmic domain N"/>
    <property type="match status" value="1"/>
</dbReference>
<dbReference type="InterPro" id="IPR008250">
    <property type="entry name" value="ATPase_P-typ_transduc_dom_A_sf"/>
</dbReference>
<dbReference type="GO" id="GO:0005524">
    <property type="term" value="F:ATP binding"/>
    <property type="evidence" value="ECO:0007669"/>
    <property type="project" value="UniProtKB-UniRule"/>
</dbReference>
<dbReference type="FunFam" id="2.70.150.10:FF:000004">
    <property type="entry name" value="Plasma membrane ATPase"/>
    <property type="match status" value="1"/>
</dbReference>
<feature type="transmembrane region" description="Helical" evidence="10">
    <location>
        <begin position="851"/>
        <end position="872"/>
    </location>
</feature>
<dbReference type="InterPro" id="IPR023214">
    <property type="entry name" value="HAD_sf"/>
</dbReference>
<sequence>MSDHNISEKEAGPDPTPPAESSPAVEQEQPEKRKREYKDFGHEEEKTHHANVDMSQIELRAEDLYDKDKVDIEEVDIDDVFKLLQCDDAGLTEAEAARRIEIFGPNKLEQKEQNPILQFLSFMWNPLSWVMEGAALVAIALSNGQGMAPDWQDFVGIVLLLFINSAIGFYEEHNAGNAVKALMDSLAPKAKCKRDGKWNEIEASILVPGDMVSFKIGDIVPADCRLTEAINVSIDQAALTGESLPQSKKLGDECFSGSTCKQGEAEGVVISTGPNTFFGRAATLVGQDNDETGHLQKILAQIGTFCLVSIGIFVIAEICVLYPAFNYTYRRGLNDILVLLIGGIPIAMPTVLSVTLAVGAQQLAKHKAIVTRITAIEELAGVTILCSDKTGTLTTNKLTIDKGTVKTYSRFGVEEVMLLAAYASRTENQDAIDSCVVGSLGDIKKAREGITLLDFKPFNPVDKRTEITYREESTGRLKRVTKGMTGIIIELCTRNKTEELENKLEADVEEFAMRGLRALAVAYEELDHDDHEGEGNGFELIGLLAIFDPPRDDTKETIDNALKLGVKVKMVTGDQLAIAKETGRRLGLGDHMYPSKVLKDGPAPGGKHMTLDEMILDADGFAGVFPEHKYEIVKRLQALGHLVAMTGDGANDAPALSKANVGIAVEGATDAARGAADIVLTEPGLSTIVHAIRGSRIIFQRMRNYAIYACAVTIRIVVCFAVLAFAYNFDFPPFMVLIIALLNDGTIMTLSVDRVLPSNEPDSWDLAEIFAYAVAYGIYLTLSTVILVIVIIETTFFQDKFGVNLESPRGSPVDHNDDQLHMIVYLQVAIISQALIFVTRSHGFFFMERPSYALMAAFCLAQLVSSIIAGFADWGFTDIKHISGGWIGIVWVWNIVWFLPLDLIKFAMKATVIKYLRERHLRAVRAAGAAGAEGGVPLTRTKSRAESILSAGYKSRTRILDRVANRIGFGGRVTIRDNELQRFGTRQAQEAGSQLARHPSRTSGV</sequence>
<dbReference type="PRINTS" id="PR00120">
    <property type="entry name" value="HATPASE"/>
</dbReference>
<feature type="transmembrane region" description="Helical" evidence="10">
    <location>
        <begin position="302"/>
        <end position="324"/>
    </location>
</feature>
<dbReference type="InParanoid" id="A0A0H2S555"/>
<dbReference type="InterPro" id="IPR004014">
    <property type="entry name" value="ATPase_P-typ_cation-transptr_N"/>
</dbReference>
<dbReference type="FunFam" id="3.40.1110.10:FF:000005">
    <property type="entry name" value="Plasma membrane ATPase"/>
    <property type="match status" value="1"/>
</dbReference>
<dbReference type="EC" id="7.1.2.1" evidence="10"/>
<evidence type="ECO:0000256" key="6">
    <source>
        <dbReference type="ARBA" id="ARBA00022840"/>
    </source>
</evidence>
<dbReference type="Pfam" id="PF00690">
    <property type="entry name" value="Cation_ATPase_N"/>
    <property type="match status" value="1"/>
</dbReference>
<keyword evidence="7 10" id="KW-1278">Translocase</keyword>
<dbReference type="OrthoDB" id="116380at2759"/>
<feature type="transmembrane region" description="Helical" evidence="10">
    <location>
        <begin position="336"/>
        <end position="358"/>
    </location>
</feature>
<keyword evidence="10" id="KW-0813">Transport</keyword>
<dbReference type="InterPro" id="IPR018303">
    <property type="entry name" value="ATPase_P-typ_P_site"/>
</dbReference>
<keyword evidence="6 10" id="KW-0067">ATP-binding</keyword>
<dbReference type="Gene3D" id="2.70.150.10">
    <property type="entry name" value="Calcium-transporting ATPase, cytoplasmic transduction domain A"/>
    <property type="match status" value="1"/>
</dbReference>
<evidence type="ECO:0000256" key="9">
    <source>
        <dbReference type="ARBA" id="ARBA00023136"/>
    </source>
</evidence>
<dbReference type="SUPFAM" id="SSF81665">
    <property type="entry name" value="Calcium ATPase, transmembrane domain M"/>
    <property type="match status" value="1"/>
</dbReference>
<dbReference type="NCBIfam" id="TIGR01494">
    <property type="entry name" value="ATPase_P-type"/>
    <property type="match status" value="2"/>
</dbReference>
<dbReference type="CDD" id="cd02076">
    <property type="entry name" value="P-type_ATPase_H"/>
    <property type="match status" value="1"/>
</dbReference>
<keyword evidence="4 10" id="KW-0812">Transmembrane</keyword>